<proteinExistence type="predicted"/>
<evidence type="ECO:0000256" key="3">
    <source>
        <dbReference type="ARBA" id="ARBA00023002"/>
    </source>
</evidence>
<name>A0A923MAU6_9BURK</name>
<dbReference type="GO" id="GO:0016705">
    <property type="term" value="F:oxidoreductase activity, acting on paired donors, with incorporation or reduction of molecular oxygen"/>
    <property type="evidence" value="ECO:0007669"/>
    <property type="project" value="InterPro"/>
</dbReference>
<evidence type="ECO:0000256" key="1">
    <source>
        <dbReference type="ARBA" id="ARBA00022630"/>
    </source>
</evidence>
<dbReference type="InterPro" id="IPR020020">
    <property type="entry name" value="Luciferase-type_oxidoreductase"/>
</dbReference>
<keyword evidence="4" id="KW-0503">Monooxygenase</keyword>
<dbReference type="AlphaFoldDB" id="A0A923MAU6"/>
<keyword evidence="1" id="KW-0285">Flavoprotein</keyword>
<keyword evidence="2" id="KW-0288">FMN</keyword>
<dbReference type="Pfam" id="PF00296">
    <property type="entry name" value="Bac_luciferase"/>
    <property type="match status" value="1"/>
</dbReference>
<keyword evidence="3" id="KW-0560">Oxidoreductase</keyword>
<dbReference type="SUPFAM" id="SSF51679">
    <property type="entry name" value="Bacterial luciferase-like"/>
    <property type="match status" value="1"/>
</dbReference>
<dbReference type="EMBL" id="JACORU010000010">
    <property type="protein sequence ID" value="MBC5767427.1"/>
    <property type="molecule type" value="Genomic_DNA"/>
</dbReference>
<evidence type="ECO:0000256" key="2">
    <source>
        <dbReference type="ARBA" id="ARBA00022643"/>
    </source>
</evidence>
<dbReference type="Proteomes" id="UP000596827">
    <property type="component" value="Unassembled WGS sequence"/>
</dbReference>
<feature type="domain" description="Luciferase-like" evidence="5">
    <location>
        <begin position="25"/>
        <end position="243"/>
    </location>
</feature>
<keyword evidence="7" id="KW-1185">Reference proteome</keyword>
<accession>A0A923MAU6</accession>
<dbReference type="PANTHER" id="PTHR30011:SF16">
    <property type="entry name" value="C2H2 FINGER DOMAIN TRANSCRIPTION FACTOR (EUROFUNG)-RELATED"/>
    <property type="match status" value="1"/>
</dbReference>
<evidence type="ECO:0000256" key="4">
    <source>
        <dbReference type="ARBA" id="ARBA00023033"/>
    </source>
</evidence>
<organism evidence="6 7">
    <name type="scientific">Ramlibacter albus</name>
    <dbReference type="NCBI Taxonomy" id="2079448"/>
    <lineage>
        <taxon>Bacteria</taxon>
        <taxon>Pseudomonadati</taxon>
        <taxon>Pseudomonadota</taxon>
        <taxon>Betaproteobacteria</taxon>
        <taxon>Burkholderiales</taxon>
        <taxon>Comamonadaceae</taxon>
        <taxon>Ramlibacter</taxon>
    </lineage>
</organism>
<dbReference type="RefSeq" id="WP_187083912.1">
    <property type="nucleotide sequence ID" value="NZ_JACORU010000010.1"/>
</dbReference>
<dbReference type="GO" id="GO:0004497">
    <property type="term" value="F:monooxygenase activity"/>
    <property type="evidence" value="ECO:0007669"/>
    <property type="project" value="UniProtKB-KW"/>
</dbReference>
<dbReference type="InterPro" id="IPR051260">
    <property type="entry name" value="Diverse_substr_monoxygenases"/>
</dbReference>
<evidence type="ECO:0000259" key="5">
    <source>
        <dbReference type="Pfam" id="PF00296"/>
    </source>
</evidence>
<comment type="caution">
    <text evidence="6">The sequence shown here is derived from an EMBL/GenBank/DDBJ whole genome shotgun (WGS) entry which is preliminary data.</text>
</comment>
<evidence type="ECO:0000313" key="6">
    <source>
        <dbReference type="EMBL" id="MBC5767427.1"/>
    </source>
</evidence>
<dbReference type="Gene3D" id="3.20.20.30">
    <property type="entry name" value="Luciferase-like domain"/>
    <property type="match status" value="1"/>
</dbReference>
<dbReference type="InterPro" id="IPR036661">
    <property type="entry name" value="Luciferase-like_sf"/>
</dbReference>
<dbReference type="NCBIfam" id="TIGR03571">
    <property type="entry name" value="lucif_BA3436"/>
    <property type="match status" value="1"/>
</dbReference>
<evidence type="ECO:0000313" key="7">
    <source>
        <dbReference type="Proteomes" id="UP000596827"/>
    </source>
</evidence>
<protein>
    <submittedName>
        <fullName evidence="6">LLM class oxidoreductase</fullName>
    </submittedName>
</protein>
<dbReference type="InterPro" id="IPR011251">
    <property type="entry name" value="Luciferase-like_dom"/>
</dbReference>
<sequence>MYTSSHLPPVQDHSAYRAVFAPDRMTVGLMAPIESYTGDTPTMRRHGALAQAAEAAGFAALWVRDVPLRDPNFGDVGQGFETFSYLGWLAAQTSTIALGTAATILPLRHPLHTAKAAASIDQLSGGRLLLGVASGDRAQEYSAFGRDPAMRADMFRQAVHFMKAAWSRDYPVVESDWGSLHGLDLVPKATTRTVPLLVTGRSQQDLRWIAENSDGLFSYPRSCNVQRELIAQWRAAVTKARPGEFLPFAQSLYIDLAANAHEPPSPIHLGWRLGRHALRDLLQQLAAMGVNHVALNLKYGRRPAADVVDELAQFVLPEVPIATPEVLA</sequence>
<gene>
    <name evidence="6" type="ORF">H8R02_23375</name>
</gene>
<dbReference type="PANTHER" id="PTHR30011">
    <property type="entry name" value="ALKANESULFONATE MONOOXYGENASE-RELATED"/>
    <property type="match status" value="1"/>
</dbReference>
<reference evidence="6" key="1">
    <citation type="submission" date="2020-08" db="EMBL/GenBank/DDBJ databases">
        <title>Ramlibacter sp. GTP1 16S ribosomal RNA gene genome sequencing and assembly.</title>
        <authorList>
            <person name="Kang M."/>
        </authorList>
    </citation>
    <scope>NUCLEOTIDE SEQUENCE</scope>
    <source>
        <strain evidence="6">GTP1</strain>
    </source>
</reference>